<comment type="caution">
    <text evidence="12">The sequence shown here is derived from an EMBL/GenBank/DDBJ whole genome shotgun (WGS) entry which is preliminary data.</text>
</comment>
<keyword evidence="5" id="KW-0285">Flavoprotein</keyword>
<dbReference type="Gene3D" id="3.30.465.10">
    <property type="match status" value="3"/>
</dbReference>
<keyword evidence="6 10" id="KW-0732">Signal</keyword>
<dbReference type="Pfam" id="PF01565">
    <property type="entry name" value="FAD_binding_4"/>
    <property type="match status" value="3"/>
</dbReference>
<dbReference type="PANTHER" id="PTHR32448">
    <property type="entry name" value="OS08G0158400 PROTEIN"/>
    <property type="match status" value="1"/>
</dbReference>
<dbReference type="InterPro" id="IPR016169">
    <property type="entry name" value="FAD-bd_PCMH_sub2"/>
</dbReference>
<dbReference type="InterPro" id="IPR012951">
    <property type="entry name" value="BBE"/>
</dbReference>
<dbReference type="Proteomes" id="UP001634393">
    <property type="component" value="Unassembled WGS sequence"/>
</dbReference>
<keyword evidence="8" id="KW-1015">Disulfide bond</keyword>
<dbReference type="Gene3D" id="3.40.462.20">
    <property type="match status" value="3"/>
</dbReference>
<keyword evidence="7" id="KW-0274">FAD</keyword>
<keyword evidence="4" id="KW-0017">Alkaloid metabolism</keyword>
<evidence type="ECO:0000256" key="9">
    <source>
        <dbReference type="ARBA" id="ARBA00023180"/>
    </source>
</evidence>
<dbReference type="EMBL" id="JBJXBP010000004">
    <property type="protein sequence ID" value="KAL3833736.1"/>
    <property type="molecule type" value="Genomic_DNA"/>
</dbReference>
<gene>
    <name evidence="12" type="ORF">ACJIZ3_008472</name>
</gene>
<evidence type="ECO:0000313" key="13">
    <source>
        <dbReference type="Proteomes" id="UP001634393"/>
    </source>
</evidence>
<proteinExistence type="inferred from homology"/>
<dbReference type="SUPFAM" id="SSF56176">
    <property type="entry name" value="FAD-binding/transporter-associated domain-like"/>
    <property type="match status" value="3"/>
</dbReference>
<protein>
    <recommendedName>
        <fullName evidence="11">FAD-binding PCMH-type domain-containing protein</fullName>
    </recommendedName>
</protein>
<sequence length="1548" mass="174088">MWHILITFLDSVSWAHSSSNSSSHLSFIQCLENFSSLPSSPISAVLYTRDNSSYSSVLEAYIRNLRFNESTTPKPRLILTALHVSHIQAAIVCAKSHGVQMKIRSGGHDYEGVSYVSNVPDFFILDMFNFRAINVNIDDESAWVEVGATLGEVYYRIAERSNTHGFPAGVCPTVGVGGHISGGGYGNMMRKYGLSVDNIIDARIIDVNGRILDRKSMGEDLFWAITGGGGASYGVVLSYKIKLVRVPNIVTVFRVARRYNENFTDLVYKYQLVADKLPEELFLRLNLDVVNNTNRATFVALFLGNSQELISLMNKNFPELALNQTDCLQMSWVESVLYWTNLPIGTVNALLNRAPPSITYLKRKSDYLKKPIPKKGLDSIFKKMVELQFPILVFNPYGGKMAEIPSSEKPFPHRAGNIVKLQYATNWNENGVEAANRYLNLTRTLFDYMTPFVSMNPREAFLNYRDLDIGINHNGRNSYLEGAVYGVKYFGGNFNRLVKIKTKVDPHNFFRNEQNSTYDSFVKCFSQNKIPNDQIQSIFYTPTNPSFTTVLQSYIRNRRFNVSSTPRPTIIITPTAESHISAAVLCAKQLKIQLKIRSGGHDYEGLSYVSDTAFIILDMFSFRKIDIDMGDQTAWVESGALLGELYYRIWEKSKVHGFPGGVCPTVGVGGHVSGAGYGNMLRKYGLTVDHVIDAKIVDANGRVLDRGLMGEDLFWAIRGGGGGSFGVILAYKIKLVSVPETVTVFRLEKTVDQNSTDALVQFQEVTHKIDNDLFMRVLLQPITRNRVRSVRTTFIGLFLGDASRLLSVTDSEFPLLGLNKTGCREMSWIDSVLFWGNFDNTTKPDVLLSRNPESVNFLKRKSDYVKTPISKSGLETIFKKMVEIGKVGLVFNSYGGRMDEIPESETPFPHRAGNLFKIQYSVNWNDEGEVADKNYIEQIRDLYSFMKPYVSNNPREAYLNYRDLDIGVTDNGKNSYSQGKVYGVKYFKGNFDRLVKIKTAVDPENVFRNEQMCNQKQIMSTLSFSMLQFLLLIICSFCSFSFAQKELFLQCLSTSQIPKGQLANITYTPKSPNFPFVLDAYIRNSRFNTSRNIKPTVILTPWLENQVQAIVTCAKKSGVLLKIRSGGHDYEGLSYTSRTPFVILDMFNLRSIDINIGHQTAWVQAGATLGELYYNIWKKSKVHAFPAGVCPTLGVGGHLSGGGYGTMVRKYGLSVDNVVDAKIVDANGRILDRKGMGEDVFWAIRGGGGASFGVILAYKINLVRIPPLVTVFRVSKTLAENATDLVYRWQYIADKLDNNLFTRAYLHPVSGNKTGEFTASASFIAMFLGDANTLVAIMNKNFPELGLKREDCKEITWIKSVLFWAEYPDGTPETALLSRKPLFASAFKMKSDYVKTPIPRKGLQGVLDRVAKSGTLGLMFNAYGGKMSEIPESEIAFPHRAGNIYKIQYLLYWNEAGAAVEKQNIQLMRNLHNYMTPYVSKNPRESFLNYRDIDIGSSDNGPNAYDQAKVYGVKYFKNNFDRLVKVKTKFDPQNFFQNEQSIPPLRNL</sequence>
<evidence type="ECO:0000256" key="8">
    <source>
        <dbReference type="ARBA" id="ARBA00023157"/>
    </source>
</evidence>
<feature type="signal peptide" evidence="10">
    <location>
        <begin position="1"/>
        <end position="17"/>
    </location>
</feature>
<dbReference type="InterPro" id="IPR006094">
    <property type="entry name" value="Oxid_FAD_bind_N"/>
</dbReference>
<evidence type="ECO:0000256" key="4">
    <source>
        <dbReference type="ARBA" id="ARBA00022589"/>
    </source>
</evidence>
<dbReference type="Pfam" id="PF08031">
    <property type="entry name" value="BBE"/>
    <property type="match status" value="3"/>
</dbReference>
<dbReference type="InterPro" id="IPR036318">
    <property type="entry name" value="FAD-bd_PCMH-like_sf"/>
</dbReference>
<reference evidence="12 13" key="1">
    <citation type="submission" date="2024-12" db="EMBL/GenBank/DDBJ databases">
        <title>The unique morphological basis and parallel evolutionary history of personate flowers in Penstemon.</title>
        <authorList>
            <person name="Depatie T.H."/>
            <person name="Wessinger C.A."/>
        </authorList>
    </citation>
    <scope>NUCLEOTIDE SEQUENCE [LARGE SCALE GENOMIC DNA]</scope>
    <source>
        <strain evidence="12">WTNN_2</strain>
        <tissue evidence="12">Leaf</tissue>
    </source>
</reference>
<dbReference type="InterPro" id="IPR016167">
    <property type="entry name" value="FAD-bd_PCMH_sub1"/>
</dbReference>
<feature type="chain" id="PRO_5044797356" description="FAD-binding PCMH-type domain-containing protein" evidence="10">
    <location>
        <begin position="18"/>
        <end position="1548"/>
    </location>
</feature>
<dbReference type="Gene3D" id="3.30.43.10">
    <property type="entry name" value="Uridine Diphospho-n-acetylenolpyruvylglucosamine Reductase, domain 2"/>
    <property type="match status" value="3"/>
</dbReference>
<dbReference type="InterPro" id="IPR016166">
    <property type="entry name" value="FAD-bd_PCMH"/>
</dbReference>
<evidence type="ECO:0000256" key="6">
    <source>
        <dbReference type="ARBA" id="ARBA00022729"/>
    </source>
</evidence>
<comment type="pathway">
    <text evidence="2">Alkaloid biosynthesis.</text>
</comment>
<dbReference type="PROSITE" id="PS51387">
    <property type="entry name" value="FAD_PCMH"/>
    <property type="match status" value="3"/>
</dbReference>
<dbReference type="FunFam" id="3.30.43.10:FF:000004">
    <property type="entry name" value="Berberine bridge enzyme-like 15"/>
    <property type="match status" value="3"/>
</dbReference>
<evidence type="ECO:0000313" key="12">
    <source>
        <dbReference type="EMBL" id="KAL3833736.1"/>
    </source>
</evidence>
<name>A0ABD3T9U3_9LAMI</name>
<feature type="domain" description="FAD-binding PCMH-type" evidence="11">
    <location>
        <begin position="71"/>
        <end position="246"/>
    </location>
</feature>
<accession>A0ABD3T9U3</accession>
<comment type="similarity">
    <text evidence="3">Belongs to the oxygen-dependent FAD-linked oxidoreductase family.</text>
</comment>
<feature type="domain" description="FAD-binding PCMH-type" evidence="11">
    <location>
        <begin position="564"/>
        <end position="738"/>
    </location>
</feature>
<keyword evidence="13" id="KW-1185">Reference proteome</keyword>
<comment type="cofactor">
    <cofactor evidence="1">
        <name>FAD</name>
        <dbReference type="ChEBI" id="CHEBI:57692"/>
    </cofactor>
</comment>
<evidence type="ECO:0000256" key="1">
    <source>
        <dbReference type="ARBA" id="ARBA00001974"/>
    </source>
</evidence>
<evidence type="ECO:0000256" key="10">
    <source>
        <dbReference type="SAM" id="SignalP"/>
    </source>
</evidence>
<evidence type="ECO:0000259" key="11">
    <source>
        <dbReference type="PROSITE" id="PS51387"/>
    </source>
</evidence>
<evidence type="ECO:0000256" key="7">
    <source>
        <dbReference type="ARBA" id="ARBA00022827"/>
    </source>
</evidence>
<evidence type="ECO:0000256" key="3">
    <source>
        <dbReference type="ARBA" id="ARBA00005466"/>
    </source>
</evidence>
<feature type="domain" description="FAD-binding PCMH-type" evidence="11">
    <location>
        <begin position="1091"/>
        <end position="1265"/>
    </location>
</feature>
<evidence type="ECO:0000256" key="5">
    <source>
        <dbReference type="ARBA" id="ARBA00022630"/>
    </source>
</evidence>
<keyword evidence="9" id="KW-0325">Glycoprotein</keyword>
<evidence type="ECO:0000256" key="2">
    <source>
        <dbReference type="ARBA" id="ARBA00004913"/>
    </source>
</evidence>
<organism evidence="12 13">
    <name type="scientific">Penstemon smallii</name>
    <dbReference type="NCBI Taxonomy" id="265156"/>
    <lineage>
        <taxon>Eukaryota</taxon>
        <taxon>Viridiplantae</taxon>
        <taxon>Streptophyta</taxon>
        <taxon>Embryophyta</taxon>
        <taxon>Tracheophyta</taxon>
        <taxon>Spermatophyta</taxon>
        <taxon>Magnoliopsida</taxon>
        <taxon>eudicotyledons</taxon>
        <taxon>Gunneridae</taxon>
        <taxon>Pentapetalae</taxon>
        <taxon>asterids</taxon>
        <taxon>lamiids</taxon>
        <taxon>Lamiales</taxon>
        <taxon>Plantaginaceae</taxon>
        <taxon>Cheloneae</taxon>
        <taxon>Penstemon</taxon>
    </lineage>
</organism>